<dbReference type="NCBIfam" id="NF009464">
    <property type="entry name" value="PRK12824.1"/>
    <property type="match status" value="1"/>
</dbReference>
<feature type="binding site" evidence="9">
    <location>
        <position position="187"/>
    </location>
    <ligand>
        <name>NADP(+)</name>
        <dbReference type="ChEBI" id="CHEBI:58349"/>
    </ligand>
</feature>
<organism evidence="11 12">
    <name type="scientific">Alkalibaculum sporogenes</name>
    <dbReference type="NCBI Taxonomy" id="2655001"/>
    <lineage>
        <taxon>Bacteria</taxon>
        <taxon>Bacillati</taxon>
        <taxon>Bacillota</taxon>
        <taxon>Clostridia</taxon>
        <taxon>Eubacteriales</taxon>
        <taxon>Eubacteriaceae</taxon>
        <taxon>Alkalibaculum</taxon>
    </lineage>
</organism>
<dbReference type="NCBIfam" id="NF005559">
    <property type="entry name" value="PRK07231.1"/>
    <property type="match status" value="1"/>
</dbReference>
<dbReference type="NCBIfam" id="NF009466">
    <property type="entry name" value="PRK12826.1-2"/>
    <property type="match status" value="1"/>
</dbReference>
<dbReference type="GO" id="GO:0008202">
    <property type="term" value="P:steroid metabolic process"/>
    <property type="evidence" value="ECO:0007669"/>
    <property type="project" value="UniProtKB-KW"/>
</dbReference>
<accession>A0A6A7K4U3</accession>
<dbReference type="AlphaFoldDB" id="A0A6A7K4U3"/>
<sequence>MRLKDKVAIVTGSAQGLGKAMILRLASEGAKVVVTDINYDSCLIVKKEIEQSGAEAIAIKCNVTNRDEVKSLLEQTTSKFGKIDIFVNNAGITQDAQITKMTDEQWDRVIDTDLKSMFICTQEVIKFMIPNNYGKIVNITSVAGQEGNFGQTNYSAAKSGVIGLTKTLSKELGKRGITVNAVAPGFILTEMTEAIPDKIKEQLIERIPLKRGGQPKEVADAVLFLVSNESSFITGHTLNVNGGMYV</sequence>
<dbReference type="FunFam" id="3.40.50.720:FF:000115">
    <property type="entry name" value="3-oxoacyl-[acyl-carrier-protein] reductase FabG"/>
    <property type="match status" value="1"/>
</dbReference>
<dbReference type="NCBIfam" id="TIGR01830">
    <property type="entry name" value="3oxo_ACP_reduc"/>
    <property type="match status" value="1"/>
</dbReference>
<dbReference type="PROSITE" id="PS00061">
    <property type="entry name" value="ADH_SHORT"/>
    <property type="match status" value="1"/>
</dbReference>
<dbReference type="CDD" id="cd05333">
    <property type="entry name" value="BKR_SDR_c"/>
    <property type="match status" value="1"/>
</dbReference>
<dbReference type="InterPro" id="IPR011284">
    <property type="entry name" value="3oxo_ACP_reduc"/>
</dbReference>
<comment type="catalytic activity">
    <reaction evidence="7 10">
        <text>a (3R)-hydroxyacyl-[ACP] + NADP(+) = a 3-oxoacyl-[ACP] + NADPH + H(+)</text>
        <dbReference type="Rhea" id="RHEA:17397"/>
        <dbReference type="Rhea" id="RHEA-COMP:9916"/>
        <dbReference type="Rhea" id="RHEA-COMP:9945"/>
        <dbReference type="ChEBI" id="CHEBI:15378"/>
        <dbReference type="ChEBI" id="CHEBI:57783"/>
        <dbReference type="ChEBI" id="CHEBI:58349"/>
        <dbReference type="ChEBI" id="CHEBI:78776"/>
        <dbReference type="ChEBI" id="CHEBI:78827"/>
        <dbReference type="EC" id="1.1.1.100"/>
    </reaction>
</comment>
<dbReference type="InterPro" id="IPR050259">
    <property type="entry name" value="SDR"/>
</dbReference>
<dbReference type="GO" id="GO:0004316">
    <property type="term" value="F:3-oxoacyl-[acyl-carrier-protein] reductase (NADPH) activity"/>
    <property type="evidence" value="ECO:0007669"/>
    <property type="project" value="UniProtKB-UniRule"/>
</dbReference>
<dbReference type="UniPathway" id="UPA00094"/>
<dbReference type="InterPro" id="IPR036291">
    <property type="entry name" value="NAD(P)-bd_dom_sf"/>
</dbReference>
<dbReference type="PRINTS" id="PR00080">
    <property type="entry name" value="SDRFAMILY"/>
</dbReference>
<dbReference type="PRINTS" id="PR00081">
    <property type="entry name" value="GDHRDH"/>
</dbReference>
<evidence type="ECO:0000256" key="8">
    <source>
        <dbReference type="PIRSR" id="PIRSR611284-1"/>
    </source>
</evidence>
<protein>
    <recommendedName>
        <fullName evidence="3 10">3-oxoacyl-[acyl-carrier-protein] reductase</fullName>
        <ecNumber evidence="3 10">1.1.1.100</ecNumber>
    </recommendedName>
</protein>
<keyword evidence="10" id="KW-0444">Lipid biosynthesis</keyword>
<gene>
    <name evidence="11" type="primary">fabG</name>
    <name evidence="11" type="ORF">GC105_01470</name>
</gene>
<evidence type="ECO:0000256" key="1">
    <source>
        <dbReference type="ARBA" id="ARBA00005194"/>
    </source>
</evidence>
<comment type="similarity">
    <text evidence="2 10">Belongs to the short-chain dehydrogenases/reductases (SDR) family.</text>
</comment>
<keyword evidence="6" id="KW-0753">Steroid metabolism</keyword>
<dbReference type="Gene3D" id="3.40.50.720">
    <property type="entry name" value="NAD(P)-binding Rossmann-like Domain"/>
    <property type="match status" value="1"/>
</dbReference>
<comment type="caution">
    <text evidence="11">The sequence shown here is derived from an EMBL/GenBank/DDBJ whole genome shotgun (WGS) entry which is preliminary data.</text>
</comment>
<comment type="subunit">
    <text evidence="10">Homotetramer.</text>
</comment>
<evidence type="ECO:0000256" key="2">
    <source>
        <dbReference type="ARBA" id="ARBA00006484"/>
    </source>
</evidence>
<keyword evidence="4 9" id="KW-0521">NADP</keyword>
<comment type="pathway">
    <text evidence="1 10">Lipid metabolism; fatty acid biosynthesis.</text>
</comment>
<evidence type="ECO:0000313" key="12">
    <source>
        <dbReference type="Proteomes" id="UP000440004"/>
    </source>
</evidence>
<keyword evidence="10" id="KW-0276">Fatty acid metabolism</keyword>
<comment type="function">
    <text evidence="10">Catalyzes the NADPH-dependent reduction of beta-ketoacyl-ACP substrates to beta-hydroxyacyl-ACP products, the first reductive step in the elongation cycle of fatty acid biosynthesis.</text>
</comment>
<dbReference type="Proteomes" id="UP000440004">
    <property type="component" value="Unassembled WGS sequence"/>
</dbReference>
<keyword evidence="10" id="KW-0443">Lipid metabolism</keyword>
<evidence type="ECO:0000256" key="5">
    <source>
        <dbReference type="ARBA" id="ARBA00023002"/>
    </source>
</evidence>
<dbReference type="EC" id="1.1.1.100" evidence="3 10"/>
<evidence type="ECO:0000256" key="7">
    <source>
        <dbReference type="ARBA" id="ARBA00048508"/>
    </source>
</evidence>
<dbReference type="GO" id="GO:0006633">
    <property type="term" value="P:fatty acid biosynthetic process"/>
    <property type="evidence" value="ECO:0007669"/>
    <property type="project" value="UniProtKB-UniPathway"/>
</dbReference>
<evidence type="ECO:0000256" key="4">
    <source>
        <dbReference type="ARBA" id="ARBA00022857"/>
    </source>
</evidence>
<feature type="binding site" evidence="9">
    <location>
        <position position="89"/>
    </location>
    <ligand>
        <name>NADP(+)</name>
        <dbReference type="ChEBI" id="CHEBI:58349"/>
    </ligand>
</feature>
<feature type="binding site" evidence="9">
    <location>
        <begin position="62"/>
        <end position="63"/>
    </location>
    <ligand>
        <name>NADP(+)</name>
        <dbReference type="ChEBI" id="CHEBI:58349"/>
    </ligand>
</feature>
<dbReference type="InterPro" id="IPR002347">
    <property type="entry name" value="SDR_fam"/>
</dbReference>
<dbReference type="PANTHER" id="PTHR42879">
    <property type="entry name" value="3-OXOACYL-(ACYL-CARRIER-PROTEIN) REDUCTASE"/>
    <property type="match status" value="1"/>
</dbReference>
<evidence type="ECO:0000256" key="6">
    <source>
        <dbReference type="ARBA" id="ARBA00023221"/>
    </source>
</evidence>
<dbReference type="PANTHER" id="PTHR42879:SF2">
    <property type="entry name" value="3-OXOACYL-[ACYL-CARRIER-PROTEIN] REDUCTASE FABG"/>
    <property type="match status" value="1"/>
</dbReference>
<dbReference type="GO" id="GO:0051287">
    <property type="term" value="F:NAD binding"/>
    <property type="evidence" value="ECO:0007669"/>
    <property type="project" value="UniProtKB-UniRule"/>
</dbReference>
<feature type="active site" description="Proton acceptor" evidence="8">
    <location>
        <position position="154"/>
    </location>
</feature>
<evidence type="ECO:0000256" key="9">
    <source>
        <dbReference type="PIRSR" id="PIRSR611284-2"/>
    </source>
</evidence>
<dbReference type="Pfam" id="PF13561">
    <property type="entry name" value="adh_short_C2"/>
    <property type="match status" value="1"/>
</dbReference>
<dbReference type="InterPro" id="IPR020904">
    <property type="entry name" value="Sc_DH/Rdtase_CS"/>
</dbReference>
<evidence type="ECO:0000256" key="3">
    <source>
        <dbReference type="ARBA" id="ARBA00012948"/>
    </source>
</evidence>
<dbReference type="NCBIfam" id="NF004198">
    <property type="entry name" value="PRK05653.1-3"/>
    <property type="match status" value="1"/>
</dbReference>
<proteinExistence type="inferred from homology"/>
<keyword evidence="10" id="KW-0275">Fatty acid biosynthesis</keyword>
<keyword evidence="5 10" id="KW-0560">Oxidoreductase</keyword>
<reference evidence="11 12" key="1">
    <citation type="submission" date="2019-10" db="EMBL/GenBank/DDBJ databases">
        <title>Alkalibaculum tamaniensis sp.nov., a new alkaliphilic acetogen, isolated on methoxylated aromatics from a mud volcano.</title>
        <authorList>
            <person name="Khomyakova M.A."/>
            <person name="Merkel A.Y."/>
            <person name="Bonch-Osmolovskaya E.A."/>
            <person name="Slobodkin A.I."/>
        </authorList>
    </citation>
    <scope>NUCLEOTIDE SEQUENCE [LARGE SCALE GENOMIC DNA]</scope>
    <source>
        <strain evidence="11 12">M08DMB</strain>
    </source>
</reference>
<dbReference type="SUPFAM" id="SSF51735">
    <property type="entry name" value="NAD(P)-binding Rossmann-fold domains"/>
    <property type="match status" value="1"/>
</dbReference>
<dbReference type="RefSeq" id="WP_343029924.1">
    <property type="nucleotide sequence ID" value="NZ_WHNX01000002.1"/>
</dbReference>
<evidence type="ECO:0000313" key="11">
    <source>
        <dbReference type="EMBL" id="MPW24462.1"/>
    </source>
</evidence>
<evidence type="ECO:0000256" key="10">
    <source>
        <dbReference type="RuleBase" id="RU366074"/>
    </source>
</evidence>
<feature type="binding site" evidence="9">
    <location>
        <begin position="154"/>
        <end position="158"/>
    </location>
    <ligand>
        <name>NADP(+)</name>
        <dbReference type="ChEBI" id="CHEBI:58349"/>
    </ligand>
</feature>
<name>A0A6A7K4U3_9FIRM</name>
<keyword evidence="12" id="KW-1185">Reference proteome</keyword>
<dbReference type="EMBL" id="WHNX01000002">
    <property type="protein sequence ID" value="MPW24462.1"/>
    <property type="molecule type" value="Genomic_DNA"/>
</dbReference>